<protein>
    <recommendedName>
        <fullName evidence="1">DNA (cytosine-5-)-methyltransferase</fullName>
        <ecNumber evidence="1">2.1.1.37</ecNumber>
    </recommendedName>
</protein>
<name>A0A6M3JNU7_9ZZZZ</name>
<reference evidence="6" key="1">
    <citation type="submission" date="2020-03" db="EMBL/GenBank/DDBJ databases">
        <title>The deep terrestrial virosphere.</title>
        <authorList>
            <person name="Holmfeldt K."/>
            <person name="Nilsson E."/>
            <person name="Simone D."/>
            <person name="Lopez-Fernandez M."/>
            <person name="Wu X."/>
            <person name="de Brujin I."/>
            <person name="Lundin D."/>
            <person name="Andersson A."/>
            <person name="Bertilsson S."/>
            <person name="Dopson M."/>
        </authorList>
    </citation>
    <scope>NUCLEOTIDE SEQUENCE</scope>
    <source>
        <strain evidence="6">MM415A03039</strain>
        <strain evidence="5">MM415B00468</strain>
    </source>
</reference>
<dbReference type="InterPro" id="IPR001525">
    <property type="entry name" value="C5_MeTfrase"/>
</dbReference>
<dbReference type="PANTHER" id="PTHR10629:SF52">
    <property type="entry name" value="DNA (CYTOSINE-5)-METHYLTRANSFERASE 1"/>
    <property type="match status" value="1"/>
</dbReference>
<dbReference type="Gene3D" id="3.40.50.150">
    <property type="entry name" value="Vaccinia Virus protein VP39"/>
    <property type="match status" value="1"/>
</dbReference>
<keyword evidence="3 6" id="KW-0808">Transferase</keyword>
<dbReference type="GO" id="GO:0003677">
    <property type="term" value="F:DNA binding"/>
    <property type="evidence" value="ECO:0007669"/>
    <property type="project" value="TreeGrafter"/>
</dbReference>
<dbReference type="GO" id="GO:0044027">
    <property type="term" value="P:negative regulation of gene expression via chromosomal CpG island methylation"/>
    <property type="evidence" value="ECO:0007669"/>
    <property type="project" value="TreeGrafter"/>
</dbReference>
<evidence type="ECO:0000256" key="2">
    <source>
        <dbReference type="ARBA" id="ARBA00022603"/>
    </source>
</evidence>
<gene>
    <name evidence="6" type="ORF">MM415A03039_0003</name>
    <name evidence="5" type="ORF">MM415B00468_0005</name>
</gene>
<evidence type="ECO:0000313" key="6">
    <source>
        <dbReference type="EMBL" id="QJA71794.1"/>
    </source>
</evidence>
<keyword evidence="4" id="KW-0949">S-adenosyl-L-methionine</keyword>
<accession>A0A6M3JNU7</accession>
<dbReference type="PRINTS" id="PR00105">
    <property type="entry name" value="C5METTRFRASE"/>
</dbReference>
<evidence type="ECO:0000256" key="3">
    <source>
        <dbReference type="ARBA" id="ARBA00022679"/>
    </source>
</evidence>
<proteinExistence type="predicted"/>
<evidence type="ECO:0000256" key="4">
    <source>
        <dbReference type="ARBA" id="ARBA00022691"/>
    </source>
</evidence>
<dbReference type="InterPro" id="IPR050390">
    <property type="entry name" value="C5-Methyltransferase"/>
</dbReference>
<evidence type="ECO:0000313" key="5">
    <source>
        <dbReference type="EMBL" id="QJA64718.1"/>
    </source>
</evidence>
<dbReference type="PROSITE" id="PS51679">
    <property type="entry name" value="SAM_MT_C5"/>
    <property type="match status" value="1"/>
</dbReference>
<dbReference type="Pfam" id="PF00145">
    <property type="entry name" value="DNA_methylase"/>
    <property type="match status" value="2"/>
</dbReference>
<dbReference type="SUPFAM" id="SSF53335">
    <property type="entry name" value="S-adenosyl-L-methionine-dependent methyltransferases"/>
    <property type="match status" value="1"/>
</dbReference>
<dbReference type="EC" id="2.1.1.37" evidence="1"/>
<dbReference type="Gene3D" id="3.90.120.10">
    <property type="entry name" value="DNA Methylase, subunit A, domain 2"/>
    <property type="match status" value="1"/>
</dbReference>
<dbReference type="EMBL" id="MT141900">
    <property type="protein sequence ID" value="QJA71794.1"/>
    <property type="molecule type" value="Genomic_DNA"/>
</dbReference>
<organism evidence="6">
    <name type="scientific">viral metagenome</name>
    <dbReference type="NCBI Taxonomy" id="1070528"/>
    <lineage>
        <taxon>unclassified sequences</taxon>
        <taxon>metagenomes</taxon>
        <taxon>organismal metagenomes</taxon>
    </lineage>
</organism>
<keyword evidence="2 6" id="KW-0489">Methyltransferase</keyword>
<dbReference type="AlphaFoldDB" id="A0A6M3JNU7"/>
<dbReference type="InterPro" id="IPR029063">
    <property type="entry name" value="SAM-dependent_MTases_sf"/>
</dbReference>
<dbReference type="EMBL" id="MT141525">
    <property type="protein sequence ID" value="QJA64718.1"/>
    <property type="molecule type" value="Genomic_DNA"/>
</dbReference>
<dbReference type="PANTHER" id="PTHR10629">
    <property type="entry name" value="CYTOSINE-SPECIFIC METHYLTRANSFERASE"/>
    <property type="match status" value="1"/>
</dbReference>
<sequence>MNNLYRIHPQPSFNFGGLVIDNFAGGGGASTGIEMAIGRPVDIAINHDPEAIAMHEINHPHTKHYCESVWEVDPREITGGRPVDLCWFSPDCKHFSKAKGGKPVKKEIRGLAWVAIRYAATVRPRVIMLENVEEFVTWGPITVDGRPCPKNKGRTFNSFVNALRRHGYQVEWKELRANVYGTATIRKRLFLIARCDGLPIVWPEATHAPHQSPAVKAKQAKPQRLAADIIDWSLPCPSIFTRKKPLAEATLRRIARGIQRYVIDAAEPFIVKVNHGYDYFRGQSLGEPLQTITSKLGSALVVPKLAPFITEHANGSTQRNMPADEPLRTICAQVKGGHFAVVAPTLVQVGYGERKGQAPRAPGLDKPLGTIVAGGGKHALVAAFLAKHYGGNYTGPGSDLRDPLSTVTTVDHNALVLAHIQRDYGNSIGHPATEPLGTITAGGGGKAALVASSLIKLRGTCRDGQPVTEPAATISAQGNHLGEVRAFLLKYYDTGVGQSLAEPLHTITTKDRIGLVMVKGEPYQIVDIGMRMLEPHELYAAQGFPADYIHDRTATGKRLSKAAQVRMCGNSVCPPVAAALVRANLVDQQSGEEAA</sequence>
<dbReference type="GO" id="GO:0032259">
    <property type="term" value="P:methylation"/>
    <property type="evidence" value="ECO:0007669"/>
    <property type="project" value="UniProtKB-KW"/>
</dbReference>
<evidence type="ECO:0000256" key="1">
    <source>
        <dbReference type="ARBA" id="ARBA00011975"/>
    </source>
</evidence>
<dbReference type="GO" id="GO:0003886">
    <property type="term" value="F:DNA (cytosine-5-)-methyltransferase activity"/>
    <property type="evidence" value="ECO:0007669"/>
    <property type="project" value="UniProtKB-EC"/>
</dbReference>